<sequence length="68" mass="7630">MLKPVHPERLARTLARLTVRERGMPEPTPCPTPGRGGCRVPIVRFSKAGFWQGECQELPFNSISRSLI</sequence>
<evidence type="ECO:0000313" key="2">
    <source>
        <dbReference type="Proteomes" id="UP000321224"/>
    </source>
</evidence>
<dbReference type="EMBL" id="BJVY01000046">
    <property type="protein sequence ID" value="GEL74375.1"/>
    <property type="molecule type" value="Genomic_DNA"/>
</dbReference>
<name>A0A511HLU0_9BACT</name>
<protein>
    <submittedName>
        <fullName evidence="1">Uncharacterized protein</fullName>
    </submittedName>
</protein>
<comment type="caution">
    <text evidence="1">The sequence shown here is derived from an EMBL/GenBank/DDBJ whole genome shotgun (WGS) entry which is preliminary data.</text>
</comment>
<organism evidence="1 2">
    <name type="scientific">Myxococcus virescens</name>
    <dbReference type="NCBI Taxonomy" id="83456"/>
    <lineage>
        <taxon>Bacteria</taxon>
        <taxon>Pseudomonadati</taxon>
        <taxon>Myxococcota</taxon>
        <taxon>Myxococcia</taxon>
        <taxon>Myxococcales</taxon>
        <taxon>Cystobacterineae</taxon>
        <taxon>Myxococcaceae</taxon>
        <taxon>Myxococcus</taxon>
    </lineage>
</organism>
<gene>
    <name evidence="1" type="ORF">MVI01_61590</name>
</gene>
<proteinExistence type="predicted"/>
<reference evidence="1 2" key="1">
    <citation type="submission" date="2019-07" db="EMBL/GenBank/DDBJ databases">
        <title>Whole genome shotgun sequence of Myxococcus virescens NBRC 100334.</title>
        <authorList>
            <person name="Hosoyama A."/>
            <person name="Uohara A."/>
            <person name="Ohji S."/>
            <person name="Ichikawa N."/>
        </authorList>
    </citation>
    <scope>NUCLEOTIDE SEQUENCE [LARGE SCALE GENOMIC DNA]</scope>
    <source>
        <strain evidence="1 2">NBRC 100334</strain>
    </source>
</reference>
<evidence type="ECO:0000313" key="1">
    <source>
        <dbReference type="EMBL" id="GEL74375.1"/>
    </source>
</evidence>
<dbReference type="Proteomes" id="UP000321224">
    <property type="component" value="Unassembled WGS sequence"/>
</dbReference>
<accession>A0A511HLU0</accession>
<dbReference type="AlphaFoldDB" id="A0A511HLU0"/>